<evidence type="ECO:0000313" key="4">
    <source>
        <dbReference type="Proteomes" id="UP000642070"/>
    </source>
</evidence>
<organism evidence="3 4">
    <name type="scientific">Dactylosporangium sucinum</name>
    <dbReference type="NCBI Taxonomy" id="1424081"/>
    <lineage>
        <taxon>Bacteria</taxon>
        <taxon>Bacillati</taxon>
        <taxon>Actinomycetota</taxon>
        <taxon>Actinomycetes</taxon>
        <taxon>Micromonosporales</taxon>
        <taxon>Micromonosporaceae</taxon>
        <taxon>Dactylosporangium</taxon>
    </lineage>
</organism>
<evidence type="ECO:0000256" key="2">
    <source>
        <dbReference type="SAM" id="Phobius"/>
    </source>
</evidence>
<feature type="compositionally biased region" description="Pro residues" evidence="1">
    <location>
        <begin position="1"/>
        <end position="21"/>
    </location>
</feature>
<evidence type="ECO:0000256" key="1">
    <source>
        <dbReference type="SAM" id="MobiDB-lite"/>
    </source>
</evidence>
<dbReference type="Proteomes" id="UP000642070">
    <property type="component" value="Unassembled WGS sequence"/>
</dbReference>
<name>A0A917WU52_9ACTN</name>
<dbReference type="RefSeq" id="WP_190250690.1">
    <property type="nucleotide sequence ID" value="NZ_BMPI01000014.1"/>
</dbReference>
<feature type="region of interest" description="Disordered" evidence="1">
    <location>
        <begin position="1"/>
        <end position="28"/>
    </location>
</feature>
<comment type="caution">
    <text evidence="3">The sequence shown here is derived from an EMBL/GenBank/DDBJ whole genome shotgun (WGS) entry which is preliminary data.</text>
</comment>
<evidence type="ECO:0000313" key="3">
    <source>
        <dbReference type="EMBL" id="GGM28931.1"/>
    </source>
</evidence>
<feature type="transmembrane region" description="Helical" evidence="2">
    <location>
        <begin position="87"/>
        <end position="111"/>
    </location>
</feature>
<keyword evidence="2" id="KW-0472">Membrane</keyword>
<dbReference type="AlphaFoldDB" id="A0A917WU52"/>
<keyword evidence="4" id="KW-1185">Reference proteome</keyword>
<reference evidence="3" key="2">
    <citation type="submission" date="2020-09" db="EMBL/GenBank/DDBJ databases">
        <authorList>
            <person name="Sun Q."/>
            <person name="Ohkuma M."/>
        </authorList>
    </citation>
    <scope>NUCLEOTIDE SEQUENCE</scope>
    <source>
        <strain evidence="3">JCM 19831</strain>
    </source>
</reference>
<reference evidence="3" key="1">
    <citation type="journal article" date="2014" name="Int. J. Syst. Evol. Microbiol.">
        <title>Complete genome sequence of Corynebacterium casei LMG S-19264T (=DSM 44701T), isolated from a smear-ripened cheese.</title>
        <authorList>
            <consortium name="US DOE Joint Genome Institute (JGI-PGF)"/>
            <person name="Walter F."/>
            <person name="Albersmeier A."/>
            <person name="Kalinowski J."/>
            <person name="Ruckert C."/>
        </authorList>
    </citation>
    <scope>NUCLEOTIDE SEQUENCE</scope>
    <source>
        <strain evidence="3">JCM 19831</strain>
    </source>
</reference>
<accession>A0A917WU52</accession>
<keyword evidence="2" id="KW-1133">Transmembrane helix</keyword>
<protein>
    <submittedName>
        <fullName evidence="3">Uncharacterized protein</fullName>
    </submittedName>
</protein>
<keyword evidence="2" id="KW-0812">Transmembrane</keyword>
<gene>
    <name evidence="3" type="ORF">GCM10007977_032730</name>
</gene>
<feature type="transmembrane region" description="Helical" evidence="2">
    <location>
        <begin position="52"/>
        <end position="75"/>
    </location>
</feature>
<sequence>MTQPPTPPGPRPPEWQRPQVPPGGYQVPPGPVAKRIPEDLPFVVRHSKLKRAAVMVPILLLLVLVLACAVARLALPDDADSTSGDAVAVAFFTVCMLLVFGAAVTLQIALVTSGGPVLAASPAGLWIKTRPTRGQAIWLPWESVERISRRRWGLEKLLVVTPRDPRAEGSLGVFTAVDASLLKLFYGSGFTAPLTFADRRETEIMTALTQLSSGRISIA</sequence>
<proteinExistence type="predicted"/>
<dbReference type="EMBL" id="BMPI01000014">
    <property type="protein sequence ID" value="GGM28931.1"/>
    <property type="molecule type" value="Genomic_DNA"/>
</dbReference>